<keyword evidence="3" id="KW-1185">Reference proteome</keyword>
<gene>
    <name evidence="2" type="ORF">RF11_09529</name>
</gene>
<keyword evidence="1" id="KW-0472">Membrane</keyword>
<reference evidence="2 3" key="1">
    <citation type="journal article" date="2014" name="Genome Biol. Evol.">
        <title>The genome of the myxosporean Thelohanellus kitauei shows adaptations to nutrient acquisition within its fish host.</title>
        <authorList>
            <person name="Yang Y."/>
            <person name="Xiong J."/>
            <person name="Zhou Z."/>
            <person name="Huo F."/>
            <person name="Miao W."/>
            <person name="Ran C."/>
            <person name="Liu Y."/>
            <person name="Zhang J."/>
            <person name="Feng J."/>
            <person name="Wang M."/>
            <person name="Wang M."/>
            <person name="Wang L."/>
            <person name="Yao B."/>
        </authorList>
    </citation>
    <scope>NUCLEOTIDE SEQUENCE [LARGE SCALE GENOMIC DNA]</scope>
    <source>
        <strain evidence="2">Wuqing</strain>
    </source>
</reference>
<evidence type="ECO:0000313" key="3">
    <source>
        <dbReference type="Proteomes" id="UP000031668"/>
    </source>
</evidence>
<evidence type="ECO:0000313" key="2">
    <source>
        <dbReference type="EMBL" id="KII63128.1"/>
    </source>
</evidence>
<name>A0A0C2ICS0_THEKT</name>
<evidence type="ECO:0000256" key="1">
    <source>
        <dbReference type="SAM" id="Phobius"/>
    </source>
</evidence>
<protein>
    <submittedName>
        <fullName evidence="2">Uncharacterized protein</fullName>
    </submittedName>
</protein>
<feature type="transmembrane region" description="Helical" evidence="1">
    <location>
        <begin position="181"/>
        <end position="201"/>
    </location>
</feature>
<keyword evidence="1" id="KW-1133">Transmembrane helix</keyword>
<proteinExistence type="predicted"/>
<comment type="caution">
    <text evidence="2">The sequence shown here is derived from an EMBL/GenBank/DDBJ whole genome shotgun (WGS) entry which is preliminary data.</text>
</comment>
<dbReference type="AlphaFoldDB" id="A0A0C2ICS0"/>
<accession>A0A0C2ICS0</accession>
<keyword evidence="1" id="KW-0812">Transmembrane</keyword>
<organism evidence="2 3">
    <name type="scientific">Thelohanellus kitauei</name>
    <name type="common">Myxosporean</name>
    <dbReference type="NCBI Taxonomy" id="669202"/>
    <lineage>
        <taxon>Eukaryota</taxon>
        <taxon>Metazoa</taxon>
        <taxon>Cnidaria</taxon>
        <taxon>Myxozoa</taxon>
        <taxon>Myxosporea</taxon>
        <taxon>Bivalvulida</taxon>
        <taxon>Platysporina</taxon>
        <taxon>Myxobolidae</taxon>
        <taxon>Thelohanellus</taxon>
    </lineage>
</organism>
<sequence length="219" mass="25033">MDRHPLPEADYFTISCYFGGPFIRPIRWIISPAIQCIIEIKKLIEERRNPNADSQVIEDQKARALKSKGLIVSWIIEYYSEVVDKKIDFYDDVVVQALRSEYESDDNIGQTVTRFVVMFLKHIRTHFKGKRITVYDVQGFNLGPFDPLLILINGSASDSSDIIHPSPSPENQAFSHVESPGFYVTLTVSMTILVLLSLLLISKRMRRRNEVSILGNNLT</sequence>
<dbReference type="Proteomes" id="UP000031668">
    <property type="component" value="Unassembled WGS sequence"/>
</dbReference>
<dbReference type="EMBL" id="JWZT01004771">
    <property type="protein sequence ID" value="KII63128.1"/>
    <property type="molecule type" value="Genomic_DNA"/>
</dbReference>